<sequence>MFRAVRLDLYTPPFFFPDLEYRRPVARVRDDSGGCCDENLTGFAASCRSPDDLVSIASAVKYLPVWTFDGSSTGQANGHNSDTFLLPRALYRDPFRRGNHVIVMCDTYKYNMEPTESNNRVKCQEASDKCKDEEPWFGIEQEYILLDSDLRPFGWPPGGFPPPQGPYYCGVGANKVFARDLVEAHYR</sequence>
<organism evidence="2 3">
    <name type="scientific">Eumeta variegata</name>
    <name type="common">Bagworm moth</name>
    <name type="synonym">Eumeta japonica</name>
    <dbReference type="NCBI Taxonomy" id="151549"/>
    <lineage>
        <taxon>Eukaryota</taxon>
        <taxon>Metazoa</taxon>
        <taxon>Ecdysozoa</taxon>
        <taxon>Arthropoda</taxon>
        <taxon>Hexapoda</taxon>
        <taxon>Insecta</taxon>
        <taxon>Pterygota</taxon>
        <taxon>Neoptera</taxon>
        <taxon>Endopterygota</taxon>
        <taxon>Lepidoptera</taxon>
        <taxon>Glossata</taxon>
        <taxon>Ditrysia</taxon>
        <taxon>Tineoidea</taxon>
        <taxon>Psychidae</taxon>
        <taxon>Oiketicinae</taxon>
        <taxon>Eumeta</taxon>
    </lineage>
</organism>
<dbReference type="SUPFAM" id="SSF55931">
    <property type="entry name" value="Glutamine synthetase/guanido kinase"/>
    <property type="match status" value="1"/>
</dbReference>
<dbReference type="InterPro" id="IPR014746">
    <property type="entry name" value="Gln_synth/guanido_kin_cat_dom"/>
</dbReference>
<protein>
    <submittedName>
        <fullName evidence="2">Glutamine synthetase 2 cytoplasmic</fullName>
    </submittedName>
</protein>
<gene>
    <name evidence="2" type="primary">Gs2</name>
    <name evidence="2" type="ORF">EVAR_73431_1</name>
</gene>
<dbReference type="EMBL" id="BGZK01005969">
    <property type="protein sequence ID" value="GBP16176.1"/>
    <property type="molecule type" value="Genomic_DNA"/>
</dbReference>
<comment type="caution">
    <text evidence="2">The sequence shown here is derived from an EMBL/GenBank/DDBJ whole genome shotgun (WGS) entry which is preliminary data.</text>
</comment>
<dbReference type="STRING" id="151549.A0A4C1TQI7"/>
<evidence type="ECO:0000313" key="2">
    <source>
        <dbReference type="EMBL" id="GBP16176.1"/>
    </source>
</evidence>
<dbReference type="Proteomes" id="UP000299102">
    <property type="component" value="Unassembled WGS sequence"/>
</dbReference>
<dbReference type="InterPro" id="IPR027302">
    <property type="entry name" value="Gln_synth_N_conserv_site"/>
</dbReference>
<dbReference type="PANTHER" id="PTHR20852">
    <property type="entry name" value="GLUTAMINE SYNTHETASE"/>
    <property type="match status" value="1"/>
</dbReference>
<dbReference type="Gene3D" id="3.10.20.70">
    <property type="entry name" value="Glutamine synthetase, N-terminal domain"/>
    <property type="match status" value="1"/>
</dbReference>
<proteinExistence type="predicted"/>
<reference evidence="2 3" key="1">
    <citation type="journal article" date="2019" name="Commun. Biol.">
        <title>The bagworm genome reveals a unique fibroin gene that provides high tensile strength.</title>
        <authorList>
            <person name="Kono N."/>
            <person name="Nakamura H."/>
            <person name="Ohtoshi R."/>
            <person name="Tomita M."/>
            <person name="Numata K."/>
            <person name="Arakawa K."/>
        </authorList>
    </citation>
    <scope>NUCLEOTIDE SEQUENCE [LARGE SCALE GENOMIC DNA]</scope>
</reference>
<dbReference type="InterPro" id="IPR036651">
    <property type="entry name" value="Gln_synt_N_sf"/>
</dbReference>
<dbReference type="PROSITE" id="PS00180">
    <property type="entry name" value="GLNA_1"/>
    <property type="match status" value="1"/>
</dbReference>
<dbReference type="OrthoDB" id="1936100at2759"/>
<accession>A0A4C1TQI7</accession>
<dbReference type="Gene3D" id="3.30.590.10">
    <property type="entry name" value="Glutamine synthetase/guanido kinase, catalytic domain"/>
    <property type="match status" value="1"/>
</dbReference>
<dbReference type="GO" id="GO:0005737">
    <property type="term" value="C:cytoplasm"/>
    <property type="evidence" value="ECO:0007669"/>
    <property type="project" value="TreeGrafter"/>
</dbReference>
<dbReference type="InterPro" id="IPR050292">
    <property type="entry name" value="Glutamine_Synthetase"/>
</dbReference>
<dbReference type="InterPro" id="IPR008147">
    <property type="entry name" value="Gln_synt_N"/>
</dbReference>
<dbReference type="GO" id="GO:0006542">
    <property type="term" value="P:glutamine biosynthetic process"/>
    <property type="evidence" value="ECO:0007669"/>
    <property type="project" value="InterPro"/>
</dbReference>
<dbReference type="Pfam" id="PF03951">
    <property type="entry name" value="Gln-synt_N"/>
    <property type="match status" value="1"/>
</dbReference>
<evidence type="ECO:0000313" key="3">
    <source>
        <dbReference type="Proteomes" id="UP000299102"/>
    </source>
</evidence>
<dbReference type="PANTHER" id="PTHR20852:SF57">
    <property type="entry name" value="GLUTAMINE SYNTHETASE 2 CYTOPLASMIC"/>
    <property type="match status" value="1"/>
</dbReference>
<name>A0A4C1TQI7_EUMVA</name>
<feature type="domain" description="GS beta-grasp" evidence="1">
    <location>
        <begin position="63"/>
        <end position="109"/>
    </location>
</feature>
<dbReference type="SUPFAM" id="SSF54368">
    <property type="entry name" value="Glutamine synthetase, N-terminal domain"/>
    <property type="match status" value="1"/>
</dbReference>
<dbReference type="GO" id="GO:0004356">
    <property type="term" value="F:glutamine synthetase activity"/>
    <property type="evidence" value="ECO:0007669"/>
    <property type="project" value="InterPro"/>
</dbReference>
<dbReference type="AlphaFoldDB" id="A0A4C1TQI7"/>
<evidence type="ECO:0000259" key="1">
    <source>
        <dbReference type="Pfam" id="PF03951"/>
    </source>
</evidence>
<keyword evidence="3" id="KW-1185">Reference proteome</keyword>